<dbReference type="SUPFAM" id="SSF52833">
    <property type="entry name" value="Thioredoxin-like"/>
    <property type="match status" value="1"/>
</dbReference>
<dbReference type="CDD" id="cd03031">
    <property type="entry name" value="GRX_GRX_like"/>
    <property type="match status" value="1"/>
</dbReference>
<protein>
    <recommendedName>
        <fullName evidence="1">Glutaredoxin domain-containing protein</fullName>
    </recommendedName>
</protein>
<proteinExistence type="predicted"/>
<dbReference type="InterPro" id="IPR036249">
    <property type="entry name" value="Thioredoxin-like_sf"/>
</dbReference>
<dbReference type="OMA" id="FADCCAV"/>
<dbReference type="AlphaFoldDB" id="R7VD49"/>
<dbReference type="InterPro" id="IPR042797">
    <property type="entry name" value="GRXCR1"/>
</dbReference>
<dbReference type="GO" id="GO:0007605">
    <property type="term" value="P:sensory perception of sound"/>
    <property type="evidence" value="ECO:0007669"/>
    <property type="project" value="InterPro"/>
</dbReference>
<dbReference type="EnsemblMetazoa" id="CapteT204051">
    <property type="protein sequence ID" value="CapteP204051"/>
    <property type="gene ID" value="CapteG204051"/>
</dbReference>
<reference evidence="2 4" key="2">
    <citation type="journal article" date="2013" name="Nature">
        <title>Insights into bilaterian evolution from three spiralian genomes.</title>
        <authorList>
            <person name="Simakov O."/>
            <person name="Marletaz F."/>
            <person name="Cho S.J."/>
            <person name="Edsinger-Gonzales E."/>
            <person name="Havlak P."/>
            <person name="Hellsten U."/>
            <person name="Kuo D.H."/>
            <person name="Larsson T."/>
            <person name="Lv J."/>
            <person name="Arendt D."/>
            <person name="Savage R."/>
            <person name="Osoegawa K."/>
            <person name="de Jong P."/>
            <person name="Grimwood J."/>
            <person name="Chapman J.A."/>
            <person name="Shapiro H."/>
            <person name="Aerts A."/>
            <person name="Otillar R.P."/>
            <person name="Terry A.Y."/>
            <person name="Boore J.L."/>
            <person name="Grigoriev I.V."/>
            <person name="Lindberg D.R."/>
            <person name="Seaver E.C."/>
            <person name="Weisblat D.A."/>
            <person name="Putnam N.H."/>
            <person name="Rokhsar D.S."/>
        </authorList>
    </citation>
    <scope>NUCLEOTIDE SEQUENCE</scope>
    <source>
        <strain evidence="2 4">I ESC-2004</strain>
    </source>
</reference>
<dbReference type="EMBL" id="AMQN01005069">
    <property type="status" value="NOT_ANNOTATED_CDS"/>
    <property type="molecule type" value="Genomic_DNA"/>
</dbReference>
<dbReference type="Pfam" id="PF00462">
    <property type="entry name" value="Glutaredoxin"/>
    <property type="match status" value="1"/>
</dbReference>
<evidence type="ECO:0000259" key="1">
    <source>
        <dbReference type="Pfam" id="PF00462"/>
    </source>
</evidence>
<dbReference type="Pfam" id="PF23733">
    <property type="entry name" value="GRXCR1-2_C"/>
    <property type="match status" value="1"/>
</dbReference>
<dbReference type="PANTHER" id="PTHR46990">
    <property type="entry name" value="GLUTAREDOXIN DOMAIN-CONTAINING CYSTEINE-RICH PROTEIN 1"/>
    <property type="match status" value="1"/>
</dbReference>
<dbReference type="STRING" id="283909.R7VD49"/>
<accession>R7VD49</accession>
<evidence type="ECO:0000313" key="2">
    <source>
        <dbReference type="EMBL" id="ELU13610.1"/>
    </source>
</evidence>
<reference evidence="3" key="3">
    <citation type="submission" date="2015-06" db="UniProtKB">
        <authorList>
            <consortium name="EnsemblMetazoa"/>
        </authorList>
    </citation>
    <scope>IDENTIFICATION</scope>
</reference>
<dbReference type="InterPro" id="IPR002109">
    <property type="entry name" value="Glutaredoxin"/>
</dbReference>
<dbReference type="Gene3D" id="3.40.30.10">
    <property type="entry name" value="Glutaredoxin"/>
    <property type="match status" value="1"/>
</dbReference>
<evidence type="ECO:0000313" key="3">
    <source>
        <dbReference type="EnsemblMetazoa" id="CapteP204051"/>
    </source>
</evidence>
<dbReference type="EMBL" id="KB295063">
    <property type="protein sequence ID" value="ELU13610.1"/>
    <property type="molecule type" value="Genomic_DNA"/>
</dbReference>
<dbReference type="PANTHER" id="PTHR46990:SF1">
    <property type="entry name" value="GLUTAREDOXIN DOMAIN-CONTAINING CYSTEINE-RICH PROTEIN 1"/>
    <property type="match status" value="1"/>
</dbReference>
<feature type="domain" description="Glutaredoxin" evidence="1">
    <location>
        <begin position="15"/>
        <end position="87"/>
    </location>
</feature>
<dbReference type="HOGENOM" id="CLU_029893_3_1_1"/>
<reference evidence="4" key="1">
    <citation type="submission" date="2012-12" db="EMBL/GenBank/DDBJ databases">
        <authorList>
            <person name="Hellsten U."/>
            <person name="Grimwood J."/>
            <person name="Chapman J.A."/>
            <person name="Shapiro H."/>
            <person name="Aerts A."/>
            <person name="Otillar R.P."/>
            <person name="Terry A.Y."/>
            <person name="Boore J.L."/>
            <person name="Simakov O."/>
            <person name="Marletaz F."/>
            <person name="Cho S.-J."/>
            <person name="Edsinger-Gonzales E."/>
            <person name="Havlak P."/>
            <person name="Kuo D.-H."/>
            <person name="Larsson T."/>
            <person name="Lv J."/>
            <person name="Arendt D."/>
            <person name="Savage R."/>
            <person name="Osoegawa K."/>
            <person name="de Jong P."/>
            <person name="Lindberg D.R."/>
            <person name="Seaver E.C."/>
            <person name="Weisblat D.A."/>
            <person name="Putnam N.H."/>
            <person name="Grigoriev I.V."/>
            <person name="Rokhsar D.S."/>
        </authorList>
    </citation>
    <scope>NUCLEOTIDE SEQUENCE</scope>
    <source>
        <strain evidence="4">I ESC-2004</strain>
    </source>
</reference>
<dbReference type="OrthoDB" id="423313at2759"/>
<sequence>MTSEKNYQQIEQGKIVVYMTSMMIIRDTYEDCQRVRKMLQNHMVQYEERDIFMSRNNQLELAERLGQKSEVAAKISVPQVFADGVHIGGADEMERLNETGQLRILLQHYKRVTQLTSCSTCGGYRFIPCTSCHGSKKSLHRNHFTEEFSALRCIVCDENGLIRCSECCPDS</sequence>
<name>R7VD49_CAPTE</name>
<gene>
    <name evidence="2" type="ORF">CAPTEDRAFT_204051</name>
</gene>
<keyword evidence="4" id="KW-1185">Reference proteome</keyword>
<organism evidence="2">
    <name type="scientific">Capitella teleta</name>
    <name type="common">Polychaete worm</name>
    <dbReference type="NCBI Taxonomy" id="283909"/>
    <lineage>
        <taxon>Eukaryota</taxon>
        <taxon>Metazoa</taxon>
        <taxon>Spiralia</taxon>
        <taxon>Lophotrochozoa</taxon>
        <taxon>Annelida</taxon>
        <taxon>Polychaeta</taxon>
        <taxon>Sedentaria</taxon>
        <taxon>Scolecida</taxon>
        <taxon>Capitellidae</taxon>
        <taxon>Capitella</taxon>
    </lineage>
</organism>
<dbReference type="Proteomes" id="UP000014760">
    <property type="component" value="Unassembled WGS sequence"/>
</dbReference>
<evidence type="ECO:0000313" key="4">
    <source>
        <dbReference type="Proteomes" id="UP000014760"/>
    </source>
</evidence>
<dbReference type="PROSITE" id="PS51354">
    <property type="entry name" value="GLUTAREDOXIN_2"/>
    <property type="match status" value="1"/>
</dbReference>